<dbReference type="STRING" id="546271.Selsp_0398"/>
<dbReference type="AlphaFoldDB" id="C9LXU0"/>
<dbReference type="RefSeq" id="WP_006193644.1">
    <property type="nucleotide sequence ID" value="NC_015437.1"/>
</dbReference>
<dbReference type="HOGENOM" id="CLU_932820_0_0_9"/>
<evidence type="ECO:0000313" key="3">
    <source>
        <dbReference type="Proteomes" id="UP000003505"/>
    </source>
</evidence>
<dbReference type="EMBL" id="ACKP02000049">
    <property type="protein sequence ID" value="EEX76473.1"/>
    <property type="molecule type" value="Genomic_DNA"/>
</dbReference>
<protein>
    <submittedName>
        <fullName evidence="2">Uncharacterized protein</fullName>
    </submittedName>
</protein>
<dbReference type="EMBL" id="CP002637">
    <property type="protein sequence ID" value="AEB99370.1"/>
    <property type="molecule type" value="Genomic_DNA"/>
</dbReference>
<keyword evidence="4" id="KW-1185">Reference proteome</keyword>
<sequence>MKFLIVSPRQTSGGAIVLHLLCKLLMDRGHDAKIFYTAFKRKYPISYATFLFDHICFLRHDIPRRLKAQLFPKAKFTKKPRYNGYAYFPVKGCQQKYLPTIDDETIVIYPEIVYGNPLRAKKTIYWLLFFNPYKGDANAYAKDALIFTYHELFNDEILNPSGRKLHLQALDEDMWKQTNFGERSGCCYIVHKGHDRADLPKQFDGPVIDKLSKHEIAEILNQKKYCYCYDMYTSYSLIAAMCGCIPIVMLEEGKTRTDCIGKEEEGYGIAWGNTPEAIEYALATREKMFEQIHKMHKENDDAVDSFLVECKRYFYPEQDI</sequence>
<reference evidence="1 4" key="2">
    <citation type="submission" date="2011-04" db="EMBL/GenBank/DDBJ databases">
        <title>The complete genome of Selenomonas sputigena DSM 20758.</title>
        <authorList>
            <consortium name="US DOE Joint Genome Institute (JGI-PGF)"/>
            <person name="Lucas S."/>
            <person name="Copeland A."/>
            <person name="Lapidus A."/>
            <person name="Bruce D."/>
            <person name="Goodwin L."/>
            <person name="Pitluck S."/>
            <person name="Peters L."/>
            <person name="Kyrpides N."/>
            <person name="Mavromatis K."/>
            <person name="Ivanova N."/>
            <person name="Ovchinnikova G."/>
            <person name="Teshima H."/>
            <person name="Detter J.C."/>
            <person name="Tapia R."/>
            <person name="Han C."/>
            <person name="Land M."/>
            <person name="Hauser L."/>
            <person name="Markowitz V."/>
            <person name="Cheng J.-F."/>
            <person name="Hugenholtz P."/>
            <person name="Woyke T."/>
            <person name="Wu D."/>
            <person name="Gronow S."/>
            <person name="Wellnitz S."/>
            <person name="Schneider S."/>
            <person name="Klenk H.-P."/>
            <person name="Eisen J.A."/>
        </authorList>
    </citation>
    <scope>NUCLEOTIDE SEQUENCE [LARGE SCALE GENOMIC DNA]</scope>
    <source>
        <strain evidence="1">ATCC 35185</strain>
        <strain evidence="4">ATCC 35185 / DSM 20758 / VPI D19B-28</strain>
    </source>
</reference>
<reference evidence="2 3" key="1">
    <citation type="submission" date="2009-09" db="EMBL/GenBank/DDBJ databases">
        <authorList>
            <person name="Weinstock G."/>
            <person name="Sodergren E."/>
            <person name="Clifton S."/>
            <person name="Fulton L."/>
            <person name="Fulton B."/>
            <person name="Courtney L."/>
            <person name="Fronick C."/>
            <person name="Harrison M."/>
            <person name="Strong C."/>
            <person name="Farmer C."/>
            <person name="Delahaunty K."/>
            <person name="Markovic C."/>
            <person name="Hall O."/>
            <person name="Minx P."/>
            <person name="Tomlinson C."/>
            <person name="Mitreva M."/>
            <person name="Nelson J."/>
            <person name="Hou S."/>
            <person name="Wollam A."/>
            <person name="Pepin K.H."/>
            <person name="Johnson M."/>
            <person name="Bhonagiri V."/>
            <person name="Nash W.E."/>
            <person name="Warren W."/>
            <person name="Chinwalla A."/>
            <person name="Mardis E.R."/>
            <person name="Wilson R.K."/>
        </authorList>
    </citation>
    <scope>NUCLEOTIDE SEQUENCE [LARGE SCALE GENOMIC DNA]</scope>
    <source>
        <strain evidence="2">ATCC 35185</strain>
        <strain evidence="3">ATCC 35185 / DSM 20758 / VPI D19B-28</strain>
    </source>
</reference>
<dbReference type="Proteomes" id="UP000011124">
    <property type="component" value="Chromosome"/>
</dbReference>
<evidence type="ECO:0000313" key="4">
    <source>
        <dbReference type="Proteomes" id="UP000011124"/>
    </source>
</evidence>
<evidence type="ECO:0000313" key="1">
    <source>
        <dbReference type="EMBL" id="AEB99370.1"/>
    </source>
</evidence>
<dbReference type="Proteomes" id="UP000003505">
    <property type="component" value="Unassembled WGS sequence"/>
</dbReference>
<proteinExistence type="predicted"/>
<dbReference type="KEGG" id="ssg:Selsp_0398"/>
<name>C9LXU0_SELS3</name>
<gene>
    <name evidence="1" type="ordered locus">Selsp_0398</name>
    <name evidence="2" type="ORF">SELSPUOL_02298</name>
</gene>
<evidence type="ECO:0000313" key="2">
    <source>
        <dbReference type="EMBL" id="EEX76473.1"/>
    </source>
</evidence>
<accession>C9LXU0</accession>
<organism evidence="2 3">
    <name type="scientific">Selenomonas sputigena (strain ATCC 35185 / DSM 20758 / CCUG 44933 / VPI D19B-28)</name>
    <dbReference type="NCBI Taxonomy" id="546271"/>
    <lineage>
        <taxon>Bacteria</taxon>
        <taxon>Bacillati</taxon>
        <taxon>Bacillota</taxon>
        <taxon>Negativicutes</taxon>
        <taxon>Selenomonadales</taxon>
        <taxon>Selenomonadaceae</taxon>
        <taxon>Selenomonas</taxon>
    </lineage>
</organism>
<dbReference type="OrthoDB" id="9816564at2"/>